<dbReference type="PANTHER" id="PTHR43310:SF4">
    <property type="entry name" value="AFR304WP"/>
    <property type="match status" value="1"/>
</dbReference>
<dbReference type="InterPro" id="IPR000595">
    <property type="entry name" value="cNMP-bd_dom"/>
</dbReference>
<reference evidence="8" key="1">
    <citation type="submission" date="2018-05" db="EMBL/GenBank/DDBJ databases">
        <authorList>
            <person name="Lanie J.A."/>
            <person name="Ng W.-L."/>
            <person name="Kazmierczak K.M."/>
            <person name="Andrzejewski T.M."/>
            <person name="Davidsen T.M."/>
            <person name="Wayne K.J."/>
            <person name="Tettelin H."/>
            <person name="Glass J.I."/>
            <person name="Rusch D."/>
            <person name="Podicherti R."/>
            <person name="Tsui H.-C.T."/>
            <person name="Winkler M.E."/>
        </authorList>
    </citation>
    <scope>NUCLEOTIDE SEQUENCE</scope>
</reference>
<organism evidence="8">
    <name type="scientific">marine metagenome</name>
    <dbReference type="NCBI Taxonomy" id="408172"/>
    <lineage>
        <taxon>unclassified sequences</taxon>
        <taxon>metagenomes</taxon>
        <taxon>ecological metagenomes</taxon>
    </lineage>
</organism>
<evidence type="ECO:0000256" key="4">
    <source>
        <dbReference type="ARBA" id="ARBA00023136"/>
    </source>
</evidence>
<dbReference type="InterPro" id="IPR002645">
    <property type="entry name" value="STAS_dom"/>
</dbReference>
<evidence type="ECO:0000256" key="2">
    <source>
        <dbReference type="ARBA" id="ARBA00022692"/>
    </source>
</evidence>
<dbReference type="InterPro" id="IPR014710">
    <property type="entry name" value="RmlC-like_jellyroll"/>
</dbReference>
<dbReference type="Gene3D" id="3.30.750.24">
    <property type="entry name" value="STAS domain"/>
    <property type="match status" value="1"/>
</dbReference>
<dbReference type="SUPFAM" id="SSF51206">
    <property type="entry name" value="cAMP-binding domain-like"/>
    <property type="match status" value="1"/>
</dbReference>
<feature type="domain" description="STAS" evidence="7">
    <location>
        <begin position="137"/>
        <end position="244"/>
    </location>
</feature>
<keyword evidence="2 5" id="KW-0812">Transmembrane</keyword>
<dbReference type="AlphaFoldDB" id="A0A381R3L8"/>
<name>A0A381R3L8_9ZZZZ</name>
<dbReference type="GO" id="GO:0016020">
    <property type="term" value="C:membrane"/>
    <property type="evidence" value="ECO:0007669"/>
    <property type="project" value="UniProtKB-SubCell"/>
</dbReference>
<dbReference type="Gene3D" id="2.60.120.10">
    <property type="entry name" value="Jelly Rolls"/>
    <property type="match status" value="1"/>
</dbReference>
<evidence type="ECO:0008006" key="9">
    <source>
        <dbReference type="Google" id="ProtNLM"/>
    </source>
</evidence>
<dbReference type="SMART" id="SM00100">
    <property type="entry name" value="cNMP"/>
    <property type="match status" value="1"/>
</dbReference>
<dbReference type="EMBL" id="UINC01001666">
    <property type="protein sequence ID" value="SUZ86120.1"/>
    <property type="molecule type" value="Genomic_DNA"/>
</dbReference>
<dbReference type="InterPro" id="IPR036513">
    <property type="entry name" value="STAS_dom_sf"/>
</dbReference>
<evidence type="ECO:0000259" key="6">
    <source>
        <dbReference type="PROSITE" id="PS50042"/>
    </source>
</evidence>
<evidence type="ECO:0000256" key="5">
    <source>
        <dbReference type="SAM" id="Phobius"/>
    </source>
</evidence>
<feature type="transmembrane region" description="Helical" evidence="5">
    <location>
        <begin position="12"/>
        <end position="31"/>
    </location>
</feature>
<accession>A0A381R3L8</accession>
<evidence type="ECO:0000259" key="7">
    <source>
        <dbReference type="PROSITE" id="PS50801"/>
    </source>
</evidence>
<dbReference type="Pfam" id="PF00027">
    <property type="entry name" value="cNMP_binding"/>
    <property type="match status" value="1"/>
</dbReference>
<sequence length="398" mass="44311">MAHSIGAKTNISSITVAILCGITLLFGADLLSVFPKVILGGLLLNLGISFLEQWLYDTWGKISKMDYGVIVIILIVIGTIGFLEGIAVGLLMSIALFVINYSKVEVIKHELSGQTLHSNVERSEKLNSVVEQRGNQIFILPLQGFIFFGTAHRLLEKVTERLALDSEEKLTYLIFDFRQVTGLDSSTINSFNKLHIMAENKEFKVLFCDIKKFMARQLAVEGLLPDDSGLFIEFSDLDHGLEWCEEQIIDQEEAATVQSIKASESFKTRFVDIAIYFKTMDVKPGTLIIEQGKDPNGIYFIESGRITVQLETKKGKDIRLKSMGDGTVVGEVSLYLGSKASASVITETNCLIYFLSKDHFHAINKESPEKAAELHTFIVQLLSERLAKSNATIKALMR</sequence>
<dbReference type="InterPro" id="IPR018490">
    <property type="entry name" value="cNMP-bd_dom_sf"/>
</dbReference>
<proteinExistence type="predicted"/>
<dbReference type="PROSITE" id="PS50801">
    <property type="entry name" value="STAS"/>
    <property type="match status" value="1"/>
</dbReference>
<protein>
    <recommendedName>
        <fullName evidence="9">Cyclic nucleotide-binding domain-containing protein</fullName>
    </recommendedName>
</protein>
<dbReference type="CDD" id="cd07042">
    <property type="entry name" value="STAS_SulP_like_sulfate_transporter"/>
    <property type="match status" value="1"/>
</dbReference>
<dbReference type="InterPro" id="IPR052706">
    <property type="entry name" value="Membrane-Transporter-like"/>
</dbReference>
<dbReference type="Pfam" id="PF01740">
    <property type="entry name" value="STAS"/>
    <property type="match status" value="1"/>
</dbReference>
<evidence type="ECO:0000256" key="3">
    <source>
        <dbReference type="ARBA" id="ARBA00022989"/>
    </source>
</evidence>
<dbReference type="InterPro" id="IPR011547">
    <property type="entry name" value="SLC26A/SulP_dom"/>
</dbReference>
<dbReference type="Pfam" id="PF00916">
    <property type="entry name" value="Sulfate_transp"/>
    <property type="match status" value="1"/>
</dbReference>
<dbReference type="PANTHER" id="PTHR43310">
    <property type="entry name" value="SULFATE TRANSPORTER YBAR-RELATED"/>
    <property type="match status" value="1"/>
</dbReference>
<feature type="transmembrane region" description="Helical" evidence="5">
    <location>
        <begin position="67"/>
        <end position="99"/>
    </location>
</feature>
<feature type="transmembrane region" description="Helical" evidence="5">
    <location>
        <begin position="37"/>
        <end position="55"/>
    </location>
</feature>
<gene>
    <name evidence="8" type="ORF">METZ01_LOCUS38974</name>
</gene>
<keyword evidence="4 5" id="KW-0472">Membrane</keyword>
<keyword evidence="3 5" id="KW-1133">Transmembrane helix</keyword>
<dbReference type="SUPFAM" id="SSF52091">
    <property type="entry name" value="SpoIIaa-like"/>
    <property type="match status" value="1"/>
</dbReference>
<dbReference type="CDD" id="cd00038">
    <property type="entry name" value="CAP_ED"/>
    <property type="match status" value="1"/>
</dbReference>
<comment type="subcellular location">
    <subcellularLocation>
        <location evidence="1">Membrane</location>
        <topology evidence="1">Multi-pass membrane protein</topology>
    </subcellularLocation>
</comment>
<evidence type="ECO:0000256" key="1">
    <source>
        <dbReference type="ARBA" id="ARBA00004141"/>
    </source>
</evidence>
<dbReference type="PROSITE" id="PS50042">
    <property type="entry name" value="CNMP_BINDING_3"/>
    <property type="match status" value="1"/>
</dbReference>
<feature type="domain" description="Cyclic nucleotide-binding" evidence="6">
    <location>
        <begin position="274"/>
        <end position="363"/>
    </location>
</feature>
<evidence type="ECO:0000313" key="8">
    <source>
        <dbReference type="EMBL" id="SUZ86120.1"/>
    </source>
</evidence>